<dbReference type="NCBIfam" id="TIGR00377">
    <property type="entry name" value="ant_ant_sig"/>
    <property type="match status" value="1"/>
</dbReference>
<dbReference type="GO" id="GO:0043856">
    <property type="term" value="F:anti-sigma factor antagonist activity"/>
    <property type="evidence" value="ECO:0007669"/>
    <property type="project" value="InterPro"/>
</dbReference>
<evidence type="ECO:0000256" key="2">
    <source>
        <dbReference type="RuleBase" id="RU003749"/>
    </source>
</evidence>
<name>A0A2I0STZ0_9ACTN</name>
<evidence type="ECO:0000313" key="6">
    <source>
        <dbReference type="Proteomes" id="UP000236178"/>
    </source>
</evidence>
<dbReference type="OrthoDB" id="4333062at2"/>
<dbReference type="AlphaFoldDB" id="A0A2I0STZ0"/>
<reference evidence="5 6" key="1">
    <citation type="submission" date="2017-12" db="EMBL/GenBank/DDBJ databases">
        <title>Streptomyces populusis sp. nov., a novel endophytic actinobacterium isolated from stems of Populus adenopoda Maxim.</title>
        <authorList>
            <person name="Wang Z."/>
        </authorList>
    </citation>
    <scope>NUCLEOTIDE SEQUENCE [LARGE SCALE GENOMIC DNA]</scope>
    <source>
        <strain evidence="5 6">A249</strain>
    </source>
</reference>
<protein>
    <recommendedName>
        <fullName evidence="2">Anti-sigma factor antagonist</fullName>
    </recommendedName>
</protein>
<dbReference type="EMBL" id="PJOS01000011">
    <property type="protein sequence ID" value="PKT73391.1"/>
    <property type="molecule type" value="Genomic_DNA"/>
</dbReference>
<dbReference type="PANTHER" id="PTHR33495">
    <property type="entry name" value="ANTI-SIGMA FACTOR ANTAGONIST TM_1081-RELATED-RELATED"/>
    <property type="match status" value="1"/>
</dbReference>
<feature type="region of interest" description="Disordered" evidence="3">
    <location>
        <begin position="114"/>
        <end position="135"/>
    </location>
</feature>
<dbReference type="InterPro" id="IPR036513">
    <property type="entry name" value="STAS_dom_sf"/>
</dbReference>
<dbReference type="CDD" id="cd07043">
    <property type="entry name" value="STAS_anti-anti-sigma_factors"/>
    <property type="match status" value="1"/>
</dbReference>
<dbReference type="Proteomes" id="UP000236178">
    <property type="component" value="Unassembled WGS sequence"/>
</dbReference>
<comment type="similarity">
    <text evidence="1 2">Belongs to the anti-sigma-factor antagonist family.</text>
</comment>
<accession>A0A2I0STZ0</accession>
<organism evidence="5 6">
    <name type="scientific">Streptomyces populi</name>
    <dbReference type="NCBI Taxonomy" id="2058924"/>
    <lineage>
        <taxon>Bacteria</taxon>
        <taxon>Bacillati</taxon>
        <taxon>Actinomycetota</taxon>
        <taxon>Actinomycetes</taxon>
        <taxon>Kitasatosporales</taxon>
        <taxon>Streptomycetaceae</taxon>
        <taxon>Streptomyces</taxon>
    </lineage>
</organism>
<dbReference type="InterPro" id="IPR002645">
    <property type="entry name" value="STAS_dom"/>
</dbReference>
<keyword evidence="6" id="KW-1185">Reference proteome</keyword>
<dbReference type="PROSITE" id="PS50801">
    <property type="entry name" value="STAS"/>
    <property type="match status" value="1"/>
</dbReference>
<feature type="domain" description="STAS" evidence="4">
    <location>
        <begin position="2"/>
        <end position="114"/>
    </location>
</feature>
<feature type="compositionally biased region" description="Gly residues" evidence="3">
    <location>
        <begin position="114"/>
        <end position="124"/>
    </location>
</feature>
<evidence type="ECO:0000259" key="4">
    <source>
        <dbReference type="PROSITE" id="PS50801"/>
    </source>
</evidence>
<dbReference type="InterPro" id="IPR003658">
    <property type="entry name" value="Anti-sigma_ant"/>
</dbReference>
<dbReference type="PANTHER" id="PTHR33495:SF2">
    <property type="entry name" value="ANTI-SIGMA FACTOR ANTAGONIST TM_1081-RELATED"/>
    <property type="match status" value="1"/>
</dbReference>
<proteinExistence type="inferred from homology"/>
<comment type="caution">
    <text evidence="5">The sequence shown here is derived from an EMBL/GenBank/DDBJ whole genome shotgun (WGS) entry which is preliminary data.</text>
</comment>
<evidence type="ECO:0000313" key="5">
    <source>
        <dbReference type="EMBL" id="PKT73391.1"/>
    </source>
</evidence>
<dbReference type="SUPFAM" id="SSF52091">
    <property type="entry name" value="SpoIIaa-like"/>
    <property type="match status" value="1"/>
</dbReference>
<feature type="compositionally biased region" description="Low complexity" evidence="3">
    <location>
        <begin position="125"/>
        <end position="135"/>
    </location>
</feature>
<evidence type="ECO:0000256" key="1">
    <source>
        <dbReference type="ARBA" id="ARBA00009013"/>
    </source>
</evidence>
<dbReference type="Gene3D" id="3.30.750.24">
    <property type="entry name" value="STAS domain"/>
    <property type="match status" value="1"/>
</dbReference>
<sequence length="135" mass="14014">MFSVEARPTMQAMVLSLRGELDFDSTVQLDEAADRLLSEGEGQRMLVIVDCTSLHFCDSSGIGCFVRIYQRLAARSGELRIAAAPAPVTRAFTLTGLDQVIGVYETMQAALASGSGGHGTGSGAGVPSVSSSAEG</sequence>
<gene>
    <name evidence="5" type="ORF">CW362_08540</name>
</gene>
<dbReference type="Pfam" id="PF01740">
    <property type="entry name" value="STAS"/>
    <property type="match status" value="1"/>
</dbReference>
<evidence type="ECO:0000256" key="3">
    <source>
        <dbReference type="SAM" id="MobiDB-lite"/>
    </source>
</evidence>